<gene>
    <name evidence="8" type="ORF">PO878_04740</name>
</gene>
<dbReference type="InterPro" id="IPR003945">
    <property type="entry name" value="NU5C-like"/>
</dbReference>
<feature type="domain" description="NADH:quinone oxidoreductase/Mrp antiporter transmembrane" evidence="7">
    <location>
        <begin position="121"/>
        <end position="399"/>
    </location>
</feature>
<dbReference type="Pfam" id="PF00361">
    <property type="entry name" value="Proton_antipo_M"/>
    <property type="match status" value="1"/>
</dbReference>
<proteinExistence type="predicted"/>
<feature type="transmembrane region" description="Helical" evidence="6">
    <location>
        <begin position="353"/>
        <end position="374"/>
    </location>
</feature>
<dbReference type="EMBL" id="CP116942">
    <property type="protein sequence ID" value="WCO68030.1"/>
    <property type="molecule type" value="Genomic_DNA"/>
</dbReference>
<dbReference type="Proteomes" id="UP001216390">
    <property type="component" value="Chromosome"/>
</dbReference>
<feature type="transmembrane region" description="Helical" evidence="6">
    <location>
        <begin position="158"/>
        <end position="178"/>
    </location>
</feature>
<dbReference type="GO" id="GO:0012505">
    <property type="term" value="C:endomembrane system"/>
    <property type="evidence" value="ECO:0007669"/>
    <property type="project" value="UniProtKB-SubCell"/>
</dbReference>
<feature type="transmembrane region" description="Helical" evidence="6">
    <location>
        <begin position="6"/>
        <end position="23"/>
    </location>
</feature>
<dbReference type="PANTHER" id="PTHR42829">
    <property type="entry name" value="NADH-UBIQUINONE OXIDOREDUCTASE CHAIN 5"/>
    <property type="match status" value="1"/>
</dbReference>
<keyword evidence="3 6" id="KW-1133">Transmembrane helix</keyword>
<evidence type="ECO:0000256" key="2">
    <source>
        <dbReference type="ARBA" id="ARBA00022692"/>
    </source>
</evidence>
<keyword evidence="2 5" id="KW-0812">Transmembrane</keyword>
<feature type="transmembrane region" description="Helical" evidence="6">
    <location>
        <begin position="30"/>
        <end position="51"/>
    </location>
</feature>
<dbReference type="GO" id="GO:0008137">
    <property type="term" value="F:NADH dehydrogenase (ubiquinone) activity"/>
    <property type="evidence" value="ECO:0007669"/>
    <property type="project" value="InterPro"/>
</dbReference>
<evidence type="ECO:0000259" key="7">
    <source>
        <dbReference type="Pfam" id="PF00361"/>
    </source>
</evidence>
<name>A0AAE9Y6W3_9ACTN</name>
<feature type="transmembrane region" description="Helical" evidence="6">
    <location>
        <begin position="218"/>
        <end position="246"/>
    </location>
</feature>
<dbReference type="GO" id="GO:0003954">
    <property type="term" value="F:NADH dehydrogenase activity"/>
    <property type="evidence" value="ECO:0007669"/>
    <property type="project" value="TreeGrafter"/>
</dbReference>
<feature type="transmembrane region" description="Helical" evidence="6">
    <location>
        <begin position="287"/>
        <end position="309"/>
    </location>
</feature>
<comment type="subcellular location">
    <subcellularLocation>
        <location evidence="1">Endomembrane system</location>
        <topology evidence="1">Multi-pass membrane protein</topology>
    </subcellularLocation>
    <subcellularLocation>
        <location evidence="5">Membrane</location>
        <topology evidence="5">Multi-pass membrane protein</topology>
    </subcellularLocation>
</comment>
<dbReference type="PANTHER" id="PTHR42829:SF2">
    <property type="entry name" value="NADH-UBIQUINONE OXIDOREDUCTASE CHAIN 5"/>
    <property type="match status" value="1"/>
</dbReference>
<dbReference type="InterPro" id="IPR001750">
    <property type="entry name" value="ND/Mrp_TM"/>
</dbReference>
<feature type="transmembrane region" description="Helical" evidence="6">
    <location>
        <begin position="476"/>
        <end position="493"/>
    </location>
</feature>
<evidence type="ECO:0000256" key="6">
    <source>
        <dbReference type="SAM" id="Phobius"/>
    </source>
</evidence>
<reference evidence="8" key="1">
    <citation type="submission" date="2023-01" db="EMBL/GenBank/DDBJ databases">
        <title>The diversity of Class Acidimicrobiia in South China Sea sediment environments and the proposal of Iamia marina sp. nov., a novel species of the genus Iamia.</title>
        <authorList>
            <person name="He Y."/>
            <person name="Tian X."/>
        </authorList>
    </citation>
    <scope>NUCLEOTIDE SEQUENCE</scope>
    <source>
        <strain evidence="8">DSM 19957</strain>
    </source>
</reference>
<evidence type="ECO:0000256" key="5">
    <source>
        <dbReference type="RuleBase" id="RU000320"/>
    </source>
</evidence>
<dbReference type="GO" id="GO:0016020">
    <property type="term" value="C:membrane"/>
    <property type="evidence" value="ECO:0007669"/>
    <property type="project" value="UniProtKB-SubCell"/>
</dbReference>
<dbReference type="GO" id="GO:0015990">
    <property type="term" value="P:electron transport coupled proton transport"/>
    <property type="evidence" value="ECO:0007669"/>
    <property type="project" value="TreeGrafter"/>
</dbReference>
<feature type="transmembrane region" description="Helical" evidence="6">
    <location>
        <begin position="258"/>
        <end position="280"/>
    </location>
</feature>
<evidence type="ECO:0000256" key="1">
    <source>
        <dbReference type="ARBA" id="ARBA00004127"/>
    </source>
</evidence>
<evidence type="ECO:0000313" key="9">
    <source>
        <dbReference type="Proteomes" id="UP001216390"/>
    </source>
</evidence>
<dbReference type="Gene3D" id="1.20.5.2700">
    <property type="match status" value="1"/>
</dbReference>
<keyword evidence="4 6" id="KW-0472">Membrane</keyword>
<dbReference type="KEGG" id="ima:PO878_04740"/>
<protein>
    <submittedName>
        <fullName evidence="8">Proton-conducting transporter membrane subunit</fullName>
    </submittedName>
</protein>
<accession>A0AAE9Y6W3</accession>
<feature type="transmembrane region" description="Helical" evidence="6">
    <location>
        <begin position="625"/>
        <end position="643"/>
    </location>
</feature>
<feature type="transmembrane region" description="Helical" evidence="6">
    <location>
        <begin position="184"/>
        <end position="206"/>
    </location>
</feature>
<feature type="transmembrane region" description="Helical" evidence="6">
    <location>
        <begin position="386"/>
        <end position="406"/>
    </location>
</feature>
<sequence>MAEVALLVVVALPVLAGLALWAWGDRPGAVLALGALGSLALTLGAAVLVAVDQPDAALRWGAGITLRVEVADLARAPIVLVAFVGLAVAAYALGYGEVRGRARIVGLLVAFVGTMELLLLAGDLLTLLVAWELVGLLSWALIAHHWRGDAPSQATHAFLATRLGDLGLFLAAGAAFAATGTFDLAALSGAHGGLLTVVVVGVLLAAVAKSAQLPFSPWLFAAMAGPTPASALLHSATMVAAGAYLLARLQPVLDGVGWFGPLTIGIGLVTALAGGLVAAVQPEAKKLLAASTSAHYGLMLVAVGAGYPAVAVAHLVAHGLFKALLFVSAGVAIDASGHAELADMRLGRRLPQVAALTAVGTLALAAVPPLGGAWTKEEVVAAGTHAAPWVGGLVVVAGALSAFYAARFQLLAYGRGDHEPDDADGPRLGGRRSATGAMVLLAGAGVLLGLVWTPWGEERVLEIAASSLPSSEAWEVPASLVALVLAGYAAVLLDRSRRLAVPSPGAGWARVSRWFDLGVVVEVAVVDPVLALARTAARFDDRVVDAGVRGVAAGGSGVSRLLARGDDRVVDAGIRGAARFGVWAAGALDRVGEVSLDGVVDGIARMTGAAGRDGRRLQSGQTHHYYAGIAVGLFVLVLVATAWR</sequence>
<evidence type="ECO:0000256" key="3">
    <source>
        <dbReference type="ARBA" id="ARBA00022989"/>
    </source>
</evidence>
<feature type="transmembrane region" description="Helical" evidence="6">
    <location>
        <begin position="437"/>
        <end position="456"/>
    </location>
</feature>
<dbReference type="AlphaFoldDB" id="A0AAE9Y6W3"/>
<dbReference type="RefSeq" id="WP_272737547.1">
    <property type="nucleotide sequence ID" value="NZ_CP116942.1"/>
</dbReference>
<dbReference type="GO" id="GO:0042773">
    <property type="term" value="P:ATP synthesis coupled electron transport"/>
    <property type="evidence" value="ECO:0007669"/>
    <property type="project" value="InterPro"/>
</dbReference>
<evidence type="ECO:0000256" key="4">
    <source>
        <dbReference type="ARBA" id="ARBA00023136"/>
    </source>
</evidence>
<dbReference type="PRINTS" id="PR01434">
    <property type="entry name" value="NADHDHGNASE5"/>
</dbReference>
<organism evidence="8 9">
    <name type="scientific">Iamia majanohamensis</name>
    <dbReference type="NCBI Taxonomy" id="467976"/>
    <lineage>
        <taxon>Bacteria</taxon>
        <taxon>Bacillati</taxon>
        <taxon>Actinomycetota</taxon>
        <taxon>Acidimicrobiia</taxon>
        <taxon>Acidimicrobiales</taxon>
        <taxon>Iamiaceae</taxon>
        <taxon>Iamia</taxon>
    </lineage>
</organism>
<evidence type="ECO:0000313" key="8">
    <source>
        <dbReference type="EMBL" id="WCO68030.1"/>
    </source>
</evidence>
<feature type="transmembrane region" description="Helical" evidence="6">
    <location>
        <begin position="104"/>
        <end position="122"/>
    </location>
</feature>
<keyword evidence="9" id="KW-1185">Reference proteome</keyword>
<feature type="transmembrane region" description="Helical" evidence="6">
    <location>
        <begin position="73"/>
        <end position="92"/>
    </location>
</feature>